<evidence type="ECO:0000313" key="2">
    <source>
        <dbReference type="EMBL" id="PSR79268.1"/>
    </source>
</evidence>
<accession>A0A2T2ZXX0</accession>
<dbReference type="EMBL" id="KZ678574">
    <property type="protein sequence ID" value="PSR79268.1"/>
    <property type="molecule type" value="Genomic_DNA"/>
</dbReference>
<name>A0A2T2ZXX0_9PEZI</name>
<sequence length="90" mass="9903">MYSGRWEWDWCISCGLPHALAVVCLYSSDAKCRSDRRPHMASDVKTDAGRILSCSNALYLQHRRPQRRMADGFSPCCRAGGSAASGGHAE</sequence>
<reference evidence="2 3" key="1">
    <citation type="journal article" date="2018" name="Mycol. Prog.">
        <title>Coniella lustricola, a new species from submerged detritus.</title>
        <authorList>
            <person name="Raudabaugh D.B."/>
            <person name="Iturriaga T."/>
            <person name="Carver A."/>
            <person name="Mondo S."/>
            <person name="Pangilinan J."/>
            <person name="Lipzen A."/>
            <person name="He G."/>
            <person name="Amirebrahimi M."/>
            <person name="Grigoriev I.V."/>
            <person name="Miller A.N."/>
        </authorList>
    </citation>
    <scope>NUCLEOTIDE SEQUENCE [LARGE SCALE GENOMIC DNA]</scope>
    <source>
        <strain evidence="2 3">B22-T-1</strain>
    </source>
</reference>
<evidence type="ECO:0000313" key="3">
    <source>
        <dbReference type="Proteomes" id="UP000241462"/>
    </source>
</evidence>
<proteinExistence type="predicted"/>
<evidence type="ECO:0000256" key="1">
    <source>
        <dbReference type="SAM" id="SignalP"/>
    </source>
</evidence>
<feature type="signal peptide" evidence="1">
    <location>
        <begin position="1"/>
        <end position="21"/>
    </location>
</feature>
<dbReference type="AlphaFoldDB" id="A0A2T2ZXX0"/>
<protein>
    <submittedName>
        <fullName evidence="2">Uncharacterized protein</fullName>
    </submittedName>
</protein>
<keyword evidence="1" id="KW-0732">Signal</keyword>
<gene>
    <name evidence="2" type="ORF">BD289DRAFT_442741</name>
</gene>
<keyword evidence="3" id="KW-1185">Reference proteome</keyword>
<feature type="chain" id="PRO_5015659570" evidence="1">
    <location>
        <begin position="22"/>
        <end position="90"/>
    </location>
</feature>
<organism evidence="2 3">
    <name type="scientific">Coniella lustricola</name>
    <dbReference type="NCBI Taxonomy" id="2025994"/>
    <lineage>
        <taxon>Eukaryota</taxon>
        <taxon>Fungi</taxon>
        <taxon>Dikarya</taxon>
        <taxon>Ascomycota</taxon>
        <taxon>Pezizomycotina</taxon>
        <taxon>Sordariomycetes</taxon>
        <taxon>Sordariomycetidae</taxon>
        <taxon>Diaporthales</taxon>
        <taxon>Schizoparmaceae</taxon>
        <taxon>Coniella</taxon>
    </lineage>
</organism>
<dbReference type="InParanoid" id="A0A2T2ZXX0"/>
<dbReference type="Proteomes" id="UP000241462">
    <property type="component" value="Unassembled WGS sequence"/>
</dbReference>